<dbReference type="AlphaFoldDB" id="A0ABD3NUN6"/>
<evidence type="ECO:0000313" key="2">
    <source>
        <dbReference type="Proteomes" id="UP001516023"/>
    </source>
</evidence>
<comment type="caution">
    <text evidence="1">The sequence shown here is derived from an EMBL/GenBank/DDBJ whole genome shotgun (WGS) entry which is preliminary data.</text>
</comment>
<gene>
    <name evidence="1" type="ORF">HJC23_014010</name>
</gene>
<organism evidence="1 2">
    <name type="scientific">Cyclotella cryptica</name>
    <dbReference type="NCBI Taxonomy" id="29204"/>
    <lineage>
        <taxon>Eukaryota</taxon>
        <taxon>Sar</taxon>
        <taxon>Stramenopiles</taxon>
        <taxon>Ochrophyta</taxon>
        <taxon>Bacillariophyta</taxon>
        <taxon>Coscinodiscophyceae</taxon>
        <taxon>Thalassiosirophycidae</taxon>
        <taxon>Stephanodiscales</taxon>
        <taxon>Stephanodiscaceae</taxon>
        <taxon>Cyclotella</taxon>
    </lineage>
</organism>
<evidence type="ECO:0000313" key="1">
    <source>
        <dbReference type="EMBL" id="KAL3779163.1"/>
    </source>
</evidence>
<dbReference type="Proteomes" id="UP001516023">
    <property type="component" value="Unassembled WGS sequence"/>
</dbReference>
<name>A0ABD3NUN6_9STRA</name>
<dbReference type="EMBL" id="JABMIG020000403">
    <property type="protein sequence ID" value="KAL3779163.1"/>
    <property type="molecule type" value="Genomic_DNA"/>
</dbReference>
<accession>A0ABD3NUN6</accession>
<protein>
    <submittedName>
        <fullName evidence="1">Uncharacterized protein</fullName>
    </submittedName>
</protein>
<keyword evidence="2" id="KW-1185">Reference proteome</keyword>
<sequence length="77" mass="8782">MAEHQQNGIIKYTYRGVVFIYCPIQNKEVMSFRSPDKTGESTGTRFAVPLLLDKTPCDLSEYEQATLAKSLRNKPQK</sequence>
<proteinExistence type="predicted"/>
<reference evidence="1 2" key="1">
    <citation type="journal article" date="2020" name="G3 (Bethesda)">
        <title>Improved Reference Genome for Cyclotella cryptica CCMP332, a Model for Cell Wall Morphogenesis, Salinity Adaptation, and Lipid Production in Diatoms (Bacillariophyta).</title>
        <authorList>
            <person name="Roberts W.R."/>
            <person name="Downey K.M."/>
            <person name="Ruck E.C."/>
            <person name="Traller J.C."/>
            <person name="Alverson A.J."/>
        </authorList>
    </citation>
    <scope>NUCLEOTIDE SEQUENCE [LARGE SCALE GENOMIC DNA]</scope>
    <source>
        <strain evidence="1 2">CCMP332</strain>
    </source>
</reference>